<evidence type="ECO:0000313" key="2">
    <source>
        <dbReference type="EMBL" id="HGH60899.1"/>
    </source>
</evidence>
<dbReference type="AlphaFoldDB" id="A0A7C4ARW8"/>
<dbReference type="CDD" id="cd03443">
    <property type="entry name" value="PaaI_thioesterase"/>
    <property type="match status" value="1"/>
</dbReference>
<feature type="domain" description="Acyl-CoA thioesterase-like N-terminal HotDog" evidence="1">
    <location>
        <begin position="108"/>
        <end position="169"/>
    </location>
</feature>
<dbReference type="Pfam" id="PF13622">
    <property type="entry name" value="4HBT_3"/>
    <property type="match status" value="1"/>
</dbReference>
<sequence length="173" mass="19257">MRYFPMKRLGISKRGRSQMVETERIALQDRLNPGAGIRQCYGCGADNEKGLRIKSFLVGDEGVSTWRAQEHHCSYPGYLNGGVACTLIDCHSAWTAFALQCREEGIAMEESADAKTGWTRAMHVEFLRPTPLDAEITLRAKIKARGKTSRTLTCSLYAHGQECVRAEVTIVFA</sequence>
<reference evidence="2" key="1">
    <citation type="journal article" date="2020" name="mSystems">
        <title>Genome- and Community-Level Interaction Insights into Carbon Utilization and Element Cycling Functions of Hydrothermarchaeota in Hydrothermal Sediment.</title>
        <authorList>
            <person name="Zhou Z."/>
            <person name="Liu Y."/>
            <person name="Xu W."/>
            <person name="Pan J."/>
            <person name="Luo Z.H."/>
            <person name="Li M."/>
        </authorList>
    </citation>
    <scope>NUCLEOTIDE SEQUENCE [LARGE SCALE GENOMIC DNA]</scope>
    <source>
        <strain evidence="2">SpSt-769</strain>
    </source>
</reference>
<dbReference type="EMBL" id="DTGT01000194">
    <property type="protein sequence ID" value="HGH60899.1"/>
    <property type="molecule type" value="Genomic_DNA"/>
</dbReference>
<organism evidence="2">
    <name type="scientific">Desulfomonile tiedjei</name>
    <dbReference type="NCBI Taxonomy" id="2358"/>
    <lineage>
        <taxon>Bacteria</taxon>
        <taxon>Pseudomonadati</taxon>
        <taxon>Thermodesulfobacteriota</taxon>
        <taxon>Desulfomonilia</taxon>
        <taxon>Desulfomonilales</taxon>
        <taxon>Desulfomonilaceae</taxon>
        <taxon>Desulfomonile</taxon>
    </lineage>
</organism>
<name>A0A7C4ARW8_9BACT</name>
<gene>
    <name evidence="2" type="ORF">ENV54_06335</name>
</gene>
<comment type="caution">
    <text evidence="2">The sequence shown here is derived from an EMBL/GenBank/DDBJ whole genome shotgun (WGS) entry which is preliminary data.</text>
</comment>
<dbReference type="InterPro" id="IPR049449">
    <property type="entry name" value="TesB_ACOT8-like_N"/>
</dbReference>
<accession>A0A7C4ARW8</accession>
<proteinExistence type="predicted"/>
<evidence type="ECO:0000259" key="1">
    <source>
        <dbReference type="Pfam" id="PF13622"/>
    </source>
</evidence>
<dbReference type="Gene3D" id="3.10.129.10">
    <property type="entry name" value="Hotdog Thioesterase"/>
    <property type="match status" value="1"/>
</dbReference>
<protein>
    <submittedName>
        <fullName evidence="2">PaaI family thioesterase</fullName>
    </submittedName>
</protein>
<dbReference type="InterPro" id="IPR029069">
    <property type="entry name" value="HotDog_dom_sf"/>
</dbReference>
<dbReference type="SUPFAM" id="SSF54637">
    <property type="entry name" value="Thioesterase/thiol ester dehydrase-isomerase"/>
    <property type="match status" value="1"/>
</dbReference>